<accession>A0AAV9UN49</accession>
<gene>
    <name evidence="1" type="ORF">TWF696_007646</name>
</gene>
<organism evidence="1 2">
    <name type="scientific">Orbilia brochopaga</name>
    <dbReference type="NCBI Taxonomy" id="3140254"/>
    <lineage>
        <taxon>Eukaryota</taxon>
        <taxon>Fungi</taxon>
        <taxon>Dikarya</taxon>
        <taxon>Ascomycota</taxon>
        <taxon>Pezizomycotina</taxon>
        <taxon>Orbiliomycetes</taxon>
        <taxon>Orbiliales</taxon>
        <taxon>Orbiliaceae</taxon>
        <taxon>Orbilia</taxon>
    </lineage>
</organism>
<evidence type="ECO:0000313" key="1">
    <source>
        <dbReference type="EMBL" id="KAK6343995.1"/>
    </source>
</evidence>
<comment type="caution">
    <text evidence="1">The sequence shown here is derived from an EMBL/GenBank/DDBJ whole genome shotgun (WGS) entry which is preliminary data.</text>
</comment>
<evidence type="ECO:0000313" key="2">
    <source>
        <dbReference type="Proteomes" id="UP001375240"/>
    </source>
</evidence>
<dbReference type="Proteomes" id="UP001375240">
    <property type="component" value="Unassembled WGS sequence"/>
</dbReference>
<keyword evidence="2" id="KW-1185">Reference proteome</keyword>
<protein>
    <submittedName>
        <fullName evidence="1">Uncharacterized protein</fullName>
    </submittedName>
</protein>
<dbReference type="AlphaFoldDB" id="A0AAV9UN49"/>
<dbReference type="EMBL" id="JAVHNQ010000006">
    <property type="protein sequence ID" value="KAK6343995.1"/>
    <property type="molecule type" value="Genomic_DNA"/>
</dbReference>
<name>A0AAV9UN49_9PEZI</name>
<sequence length="151" mass="16653">MAEAKHLIRDPLTPWNAVPLKIPADNSIKLISICHPSYPDTKNEFFCFRAIDFAAEDVQANAEDDGTLTSGEDITAYNNAAGIHHGTVAFACFLIAGNKPGVLSPTRISSSQELDSLVASLHPHPELWYDSLLKEKLYYYYTGWLLSAPTN</sequence>
<reference evidence="1 2" key="1">
    <citation type="submission" date="2019-10" db="EMBL/GenBank/DDBJ databases">
        <authorList>
            <person name="Palmer J.M."/>
        </authorList>
    </citation>
    <scope>NUCLEOTIDE SEQUENCE [LARGE SCALE GENOMIC DNA]</scope>
    <source>
        <strain evidence="1 2">TWF696</strain>
    </source>
</reference>
<proteinExistence type="predicted"/>